<evidence type="ECO:0000313" key="3">
    <source>
        <dbReference type="Proteomes" id="UP000611554"/>
    </source>
</evidence>
<dbReference type="Proteomes" id="UP000611554">
    <property type="component" value="Unassembled WGS sequence"/>
</dbReference>
<comment type="caution">
    <text evidence="2">The sequence shown here is derived from an EMBL/GenBank/DDBJ whole genome shotgun (WGS) entry which is preliminary data.</text>
</comment>
<sequence length="90" mass="8866">MKNLTAFPVNYRNIVRGAVAVASGALVLTFAAGAPEAVAGQAGGRHVTVLADGNTWGSAAQGAGNTWGVLAEGPGNTWGSAARGDGNTWG</sequence>
<evidence type="ECO:0000313" key="2">
    <source>
        <dbReference type="EMBL" id="GGQ18225.1"/>
    </source>
</evidence>
<name>A0ABQ2R8S5_9ACTN</name>
<protein>
    <submittedName>
        <fullName evidence="2">Uncharacterized protein</fullName>
    </submittedName>
</protein>
<dbReference type="RefSeq" id="WP_189249414.1">
    <property type="nucleotide sequence ID" value="NZ_BMQJ01000015.1"/>
</dbReference>
<gene>
    <name evidence="2" type="ORF">GCM10010140_55790</name>
</gene>
<proteinExistence type="predicted"/>
<evidence type="ECO:0000256" key="1">
    <source>
        <dbReference type="SAM" id="SignalP"/>
    </source>
</evidence>
<dbReference type="EMBL" id="BMQJ01000015">
    <property type="protein sequence ID" value="GGQ18225.1"/>
    <property type="molecule type" value="Genomic_DNA"/>
</dbReference>
<feature type="chain" id="PRO_5045711178" evidence="1">
    <location>
        <begin position="35"/>
        <end position="90"/>
    </location>
</feature>
<keyword evidence="1" id="KW-0732">Signal</keyword>
<organism evidence="2 3">
    <name type="scientific">Streptosporangium pseudovulgare</name>
    <dbReference type="NCBI Taxonomy" id="35765"/>
    <lineage>
        <taxon>Bacteria</taxon>
        <taxon>Bacillati</taxon>
        <taxon>Actinomycetota</taxon>
        <taxon>Actinomycetes</taxon>
        <taxon>Streptosporangiales</taxon>
        <taxon>Streptosporangiaceae</taxon>
        <taxon>Streptosporangium</taxon>
    </lineage>
</organism>
<reference evidence="3" key="1">
    <citation type="journal article" date="2019" name="Int. J. Syst. Evol. Microbiol.">
        <title>The Global Catalogue of Microorganisms (GCM) 10K type strain sequencing project: providing services to taxonomists for standard genome sequencing and annotation.</title>
        <authorList>
            <consortium name="The Broad Institute Genomics Platform"/>
            <consortium name="The Broad Institute Genome Sequencing Center for Infectious Disease"/>
            <person name="Wu L."/>
            <person name="Ma J."/>
        </authorList>
    </citation>
    <scope>NUCLEOTIDE SEQUENCE [LARGE SCALE GENOMIC DNA]</scope>
    <source>
        <strain evidence="3">JCM 3115</strain>
    </source>
</reference>
<accession>A0ABQ2R8S5</accession>
<keyword evidence="3" id="KW-1185">Reference proteome</keyword>
<feature type="signal peptide" evidence="1">
    <location>
        <begin position="1"/>
        <end position="34"/>
    </location>
</feature>